<evidence type="ECO:0000313" key="3">
    <source>
        <dbReference type="Proteomes" id="UP000467840"/>
    </source>
</evidence>
<comment type="caution">
    <text evidence="2">The sequence shown here is derived from an EMBL/GenBank/DDBJ whole genome shotgun (WGS) entry which is preliminary data.</text>
</comment>
<dbReference type="PANTHER" id="PTHR31170">
    <property type="entry name" value="BNAC04G53230D PROTEIN"/>
    <property type="match status" value="1"/>
</dbReference>
<feature type="domain" description="UspA" evidence="1">
    <location>
        <begin position="367"/>
        <end position="508"/>
    </location>
</feature>
<dbReference type="InterPro" id="IPR006015">
    <property type="entry name" value="Universal_stress_UspA"/>
</dbReference>
<gene>
    <name evidence="2" type="ORF">GH714_039823</name>
</gene>
<evidence type="ECO:0000313" key="2">
    <source>
        <dbReference type="EMBL" id="KAF2312744.1"/>
    </source>
</evidence>
<name>A0A6A6MHJ5_HEVBR</name>
<dbReference type="InterPro" id="IPR006016">
    <property type="entry name" value="UspA"/>
</dbReference>
<dbReference type="PRINTS" id="PR01438">
    <property type="entry name" value="UNVRSLSTRESS"/>
</dbReference>
<organism evidence="2 3">
    <name type="scientific">Hevea brasiliensis</name>
    <name type="common">Para rubber tree</name>
    <name type="synonym">Siphonia brasiliensis</name>
    <dbReference type="NCBI Taxonomy" id="3981"/>
    <lineage>
        <taxon>Eukaryota</taxon>
        <taxon>Viridiplantae</taxon>
        <taxon>Streptophyta</taxon>
        <taxon>Embryophyta</taxon>
        <taxon>Tracheophyta</taxon>
        <taxon>Spermatophyta</taxon>
        <taxon>Magnoliopsida</taxon>
        <taxon>eudicotyledons</taxon>
        <taxon>Gunneridae</taxon>
        <taxon>Pentapetalae</taxon>
        <taxon>rosids</taxon>
        <taxon>fabids</taxon>
        <taxon>Malpighiales</taxon>
        <taxon>Euphorbiaceae</taxon>
        <taxon>Crotonoideae</taxon>
        <taxon>Micrandreae</taxon>
        <taxon>Hevea</taxon>
    </lineage>
</organism>
<evidence type="ECO:0000259" key="1">
    <source>
        <dbReference type="Pfam" id="PF00582"/>
    </source>
</evidence>
<dbReference type="InterPro" id="IPR014729">
    <property type="entry name" value="Rossmann-like_a/b/a_fold"/>
</dbReference>
<dbReference type="InterPro" id="IPR004158">
    <property type="entry name" value="DUF247_pln"/>
</dbReference>
<dbReference type="AlphaFoldDB" id="A0A6A6MHJ5"/>
<reference evidence="2 3" key="1">
    <citation type="journal article" date="2020" name="Mol. Plant">
        <title>The Chromosome-Based Rubber Tree Genome Provides New Insights into Spurge Genome Evolution and Rubber Biosynthesis.</title>
        <authorList>
            <person name="Liu J."/>
            <person name="Shi C."/>
            <person name="Shi C.C."/>
            <person name="Li W."/>
            <person name="Zhang Q.J."/>
            <person name="Zhang Y."/>
            <person name="Li K."/>
            <person name="Lu H.F."/>
            <person name="Shi C."/>
            <person name="Zhu S.T."/>
            <person name="Xiao Z.Y."/>
            <person name="Nan H."/>
            <person name="Yue Y."/>
            <person name="Zhu X.G."/>
            <person name="Wu Y."/>
            <person name="Hong X.N."/>
            <person name="Fan G.Y."/>
            <person name="Tong Y."/>
            <person name="Zhang D."/>
            <person name="Mao C.L."/>
            <person name="Liu Y.L."/>
            <person name="Hao S.J."/>
            <person name="Liu W.Q."/>
            <person name="Lv M.Q."/>
            <person name="Zhang H.B."/>
            <person name="Liu Y."/>
            <person name="Hu-Tang G.R."/>
            <person name="Wang J.P."/>
            <person name="Wang J.H."/>
            <person name="Sun Y.H."/>
            <person name="Ni S.B."/>
            <person name="Chen W.B."/>
            <person name="Zhang X.C."/>
            <person name="Jiao Y.N."/>
            <person name="Eichler E.E."/>
            <person name="Li G.H."/>
            <person name="Liu X."/>
            <person name="Gao L.Z."/>
        </authorList>
    </citation>
    <scope>NUCLEOTIDE SEQUENCE [LARGE SCALE GENOMIC DNA]</scope>
    <source>
        <strain evidence="3">cv. GT1</strain>
        <tissue evidence="2">Leaf</tissue>
    </source>
</reference>
<proteinExistence type="predicted"/>
<dbReference type="Pfam" id="PF00582">
    <property type="entry name" value="Usp"/>
    <property type="match status" value="1"/>
</dbReference>
<dbReference type="SUPFAM" id="SSF52402">
    <property type="entry name" value="Adenine nucleotide alpha hydrolases-like"/>
    <property type="match status" value="1"/>
</dbReference>
<protein>
    <recommendedName>
        <fullName evidence="1">UspA domain-containing protein</fullName>
    </recommendedName>
</protein>
<dbReference type="EMBL" id="JAAGAX010000006">
    <property type="protein sequence ID" value="KAF2312744.1"/>
    <property type="molecule type" value="Genomic_DNA"/>
</dbReference>
<dbReference type="Pfam" id="PF03140">
    <property type="entry name" value="DUF247"/>
    <property type="match status" value="1"/>
</dbReference>
<keyword evidence="3" id="KW-1185">Reference proteome</keyword>
<sequence>MEDQKWRYAHALLNRKPNLEASLNDCVAALREVEHRARACYEDGGDIDWSSDKFLKMMLIDGCFIIELFLKFSVKSLRRRYDPIFSTPGMLNILRYDLILLENQIPLFILQRLYQVVPIPKQCTYSFAELAFRFFKDMIPGDQKINQEKFSQEAHHLLDIICHCLQPTCPRVRKAEQQQANSEHKHQPSATELQGSGIRIKMARTYNLLNIKFANGILEIPLLEVDKYTKSLFRNLIVLEHFSSDNIQYITSYAIFMKNLIREEKDVKLLQRRQILINYDGTEEKMVELFEELCKGVEVKEFYYDGLCEQVNGYKGKSWPKKLKSRKGRSNPRLSPMLLVGMSVLLLTLVGTLFSDSGCGGGFLDVQQESLKWAVDNLVRNGDHLILVTIRPEGNYEEGEMQLWEVSGSPLIPLHEFSDPVIMKKYGVNPDPETLDIANTAANQKQVVVVMKIFWGDPREKICEAIDKVPLSCLVIGNRGLGKIKRAIMGSVSNYVVNNGTCPVTVVKQTDH</sequence>
<dbReference type="PANTHER" id="PTHR31170:SF25">
    <property type="entry name" value="BNAA09G04570D PROTEIN"/>
    <property type="match status" value="1"/>
</dbReference>
<dbReference type="CDD" id="cd23659">
    <property type="entry name" value="USP_At3g01520-like"/>
    <property type="match status" value="1"/>
</dbReference>
<accession>A0A6A6MHJ5</accession>
<dbReference type="FunFam" id="3.40.50.620:FF:000206">
    <property type="entry name" value="Universal stress protein family protein"/>
    <property type="match status" value="1"/>
</dbReference>
<dbReference type="Proteomes" id="UP000467840">
    <property type="component" value="Chromosome 14"/>
</dbReference>
<dbReference type="Gene3D" id="3.40.50.620">
    <property type="entry name" value="HUPs"/>
    <property type="match status" value="1"/>
</dbReference>